<dbReference type="PANTHER" id="PTHR45947">
    <property type="entry name" value="SULFOQUINOVOSYL TRANSFERASE SQD2"/>
    <property type="match status" value="1"/>
</dbReference>
<dbReference type="AlphaFoldDB" id="A0A094QB61"/>
<dbReference type="Gene3D" id="3.40.50.2000">
    <property type="entry name" value="Glycogen Phosphorylase B"/>
    <property type="match status" value="2"/>
</dbReference>
<accession>A0A094QB61</accession>
<evidence type="ECO:0000259" key="1">
    <source>
        <dbReference type="Pfam" id="PF00534"/>
    </source>
</evidence>
<evidence type="ECO:0000259" key="2">
    <source>
        <dbReference type="Pfam" id="PF13439"/>
    </source>
</evidence>
<dbReference type="Pfam" id="PF00534">
    <property type="entry name" value="Glycos_transf_1"/>
    <property type="match status" value="1"/>
</dbReference>
<dbReference type="EMBL" id="JNSL01000006">
    <property type="protein sequence ID" value="KGA21450.1"/>
    <property type="molecule type" value="Genomic_DNA"/>
</dbReference>
<dbReference type="InterPro" id="IPR001296">
    <property type="entry name" value="Glyco_trans_1"/>
</dbReference>
<organism evidence="3">
    <name type="scientific">freshwater metagenome</name>
    <dbReference type="NCBI Taxonomy" id="449393"/>
    <lineage>
        <taxon>unclassified sequences</taxon>
        <taxon>metagenomes</taxon>
        <taxon>ecological metagenomes</taxon>
    </lineage>
</organism>
<proteinExistence type="predicted"/>
<dbReference type="CDD" id="cd03814">
    <property type="entry name" value="GT4-like"/>
    <property type="match status" value="1"/>
</dbReference>
<dbReference type="PANTHER" id="PTHR45947:SF3">
    <property type="entry name" value="SULFOQUINOVOSYL TRANSFERASE SQD2"/>
    <property type="match status" value="1"/>
</dbReference>
<name>A0A094QB61_9ZZZZ</name>
<dbReference type="GO" id="GO:0016758">
    <property type="term" value="F:hexosyltransferase activity"/>
    <property type="evidence" value="ECO:0007669"/>
    <property type="project" value="TreeGrafter"/>
</dbReference>
<reference evidence="3" key="1">
    <citation type="submission" date="2014-06" db="EMBL/GenBank/DDBJ databases">
        <title>Key roles for freshwater Actinobacteria revealed by deep metagenomic sequencing.</title>
        <authorList>
            <person name="Ghai R."/>
            <person name="Mizuno C.M."/>
            <person name="Picazo A."/>
            <person name="Camacho A."/>
            <person name="Rodriguez-Valera F."/>
        </authorList>
    </citation>
    <scope>NUCLEOTIDE SEQUENCE</scope>
</reference>
<protein>
    <recommendedName>
        <fullName evidence="4">Glycosyltransferase subfamily 4-like N-terminal domain-containing protein</fullName>
    </recommendedName>
</protein>
<feature type="domain" description="Glycosyl transferase family 1" evidence="1">
    <location>
        <begin position="190"/>
        <end position="346"/>
    </location>
</feature>
<dbReference type="InterPro" id="IPR028098">
    <property type="entry name" value="Glyco_trans_4-like_N"/>
</dbReference>
<feature type="domain" description="Glycosyltransferase subfamily 4-like N-terminal" evidence="2">
    <location>
        <begin position="15"/>
        <end position="178"/>
    </location>
</feature>
<evidence type="ECO:0008006" key="4">
    <source>
        <dbReference type="Google" id="ProtNLM"/>
    </source>
</evidence>
<evidence type="ECO:0000313" key="3">
    <source>
        <dbReference type="EMBL" id="KGA21450.1"/>
    </source>
</evidence>
<dbReference type="Pfam" id="PF13439">
    <property type="entry name" value="Glyco_transf_4"/>
    <property type="match status" value="1"/>
</dbReference>
<comment type="caution">
    <text evidence="3">The sequence shown here is derived from an EMBL/GenBank/DDBJ whole genome shotgun (WGS) entry which is preliminary data.</text>
</comment>
<dbReference type="SUPFAM" id="SSF53756">
    <property type="entry name" value="UDP-Glycosyltransferase/glycogen phosphorylase"/>
    <property type="match status" value="1"/>
</dbReference>
<sequence length="380" mass="41531">MRVLISAESFLPRSNGVTNSVLRTADYLNRNGHDVLIIASGEGPNEVNGVEVRRVPALALQTFAQVDIPGISRSSIVKIIRDFSPDIVHLASPFLLGEQVRKAAMACSVPVVANFQTDVSGFINFYGLTTAKAFVERRIRKIHNGSTITLAPSTDTESYLRGIGIKDILRWGRGVDLKQFNPGWRSVSLRRSWGADSETCVIGFVGRIAPEKQVHKLAFLKDVGILTGKKVKFVIVGDGPSRSSLEKSFPTALFLGHLSGQELSKAMASMDLLVTTGENETFCQVIQEAMAAGLPVIAPEIGGPRDLINPEITGLFYTPGEDFDIRKRVLTLVNFPEKREQMSLAAFNSVQDRTWDSVCAELVAIYENVLQARARSGRAS</sequence>
<gene>
    <name evidence="3" type="ORF">GM51_1920</name>
</gene>
<dbReference type="InterPro" id="IPR050194">
    <property type="entry name" value="Glycosyltransferase_grp1"/>
</dbReference>